<feature type="region of interest" description="Disordered" evidence="3">
    <location>
        <begin position="1"/>
        <end position="22"/>
    </location>
</feature>
<dbReference type="PANTHER" id="PTHR43877:SF2">
    <property type="entry name" value="AMINOALKYLPHOSPHONATE N-ACETYLTRANSFERASE-RELATED"/>
    <property type="match status" value="1"/>
</dbReference>
<dbReference type="InterPro" id="IPR000182">
    <property type="entry name" value="GNAT_dom"/>
</dbReference>
<dbReference type="PANTHER" id="PTHR43877">
    <property type="entry name" value="AMINOALKYLPHOSPHONATE N-ACETYLTRANSFERASE-RELATED-RELATED"/>
    <property type="match status" value="1"/>
</dbReference>
<dbReference type="CDD" id="cd04301">
    <property type="entry name" value="NAT_SF"/>
    <property type="match status" value="1"/>
</dbReference>
<dbReference type="OrthoDB" id="70840at2"/>
<accession>A0A4R9AHD8</accession>
<evidence type="ECO:0000256" key="3">
    <source>
        <dbReference type="SAM" id="MobiDB-lite"/>
    </source>
</evidence>
<evidence type="ECO:0000259" key="4">
    <source>
        <dbReference type="PROSITE" id="PS51186"/>
    </source>
</evidence>
<dbReference type="InterPro" id="IPR016181">
    <property type="entry name" value="Acyl_CoA_acyltransferase"/>
</dbReference>
<evidence type="ECO:0000256" key="1">
    <source>
        <dbReference type="ARBA" id="ARBA00022679"/>
    </source>
</evidence>
<evidence type="ECO:0000256" key="2">
    <source>
        <dbReference type="ARBA" id="ARBA00023315"/>
    </source>
</evidence>
<dbReference type="AlphaFoldDB" id="A0A4R9AHD8"/>
<sequence length="206" mass="22668">MRAPFHGRQGTVRPAERPAPATLGSLTLVESTQRAPADCQEHAATRRTLLSVKCVSVRLGDPEVAPLLLDLHREYETRYGDGDSVHDVDGAEFDPPTGGFLVLVDGDTTVAGGGLRQYDATTAEVKRMWTNPDYRRQGHAKTILGELEKLARDLGYERMRLETGYAQPEALALYRSLGFIDIGNYGIYEHASGFELLLSRAQEVPV</sequence>
<dbReference type="GO" id="GO:0016747">
    <property type="term" value="F:acyltransferase activity, transferring groups other than amino-acyl groups"/>
    <property type="evidence" value="ECO:0007669"/>
    <property type="project" value="InterPro"/>
</dbReference>
<gene>
    <name evidence="5" type="ORF">E3T39_06525</name>
</gene>
<comment type="caution">
    <text evidence="5">The sequence shown here is derived from an EMBL/GenBank/DDBJ whole genome shotgun (WGS) entry which is preliminary data.</text>
</comment>
<evidence type="ECO:0000313" key="5">
    <source>
        <dbReference type="EMBL" id="TFD61685.1"/>
    </source>
</evidence>
<dbReference type="EMBL" id="SOHJ01000004">
    <property type="protein sequence ID" value="TFD61685.1"/>
    <property type="molecule type" value="Genomic_DNA"/>
</dbReference>
<dbReference type="SUPFAM" id="SSF55729">
    <property type="entry name" value="Acyl-CoA N-acyltransferases (Nat)"/>
    <property type="match status" value="1"/>
</dbReference>
<dbReference type="Gene3D" id="3.40.630.30">
    <property type="match status" value="1"/>
</dbReference>
<organism evidence="5 6">
    <name type="scientific">Cryobacterium suzukii</name>
    <dbReference type="NCBI Taxonomy" id="1259198"/>
    <lineage>
        <taxon>Bacteria</taxon>
        <taxon>Bacillati</taxon>
        <taxon>Actinomycetota</taxon>
        <taxon>Actinomycetes</taxon>
        <taxon>Micrococcales</taxon>
        <taxon>Microbacteriaceae</taxon>
        <taxon>Cryobacterium</taxon>
    </lineage>
</organism>
<evidence type="ECO:0000313" key="6">
    <source>
        <dbReference type="Proteomes" id="UP000298170"/>
    </source>
</evidence>
<dbReference type="Pfam" id="PF00583">
    <property type="entry name" value="Acetyltransf_1"/>
    <property type="match status" value="1"/>
</dbReference>
<proteinExistence type="predicted"/>
<protein>
    <submittedName>
        <fullName evidence="5">GNAT family N-acetyltransferase</fullName>
    </submittedName>
</protein>
<reference evidence="5 6" key="1">
    <citation type="submission" date="2019-03" db="EMBL/GenBank/DDBJ databases">
        <title>Genomics of glacier-inhabiting Cryobacterium strains.</title>
        <authorList>
            <person name="Liu Q."/>
            <person name="Xin Y.-H."/>
        </authorList>
    </citation>
    <scope>NUCLEOTIDE SEQUENCE [LARGE SCALE GENOMIC DNA]</scope>
    <source>
        <strain evidence="5 6">Sr39</strain>
    </source>
</reference>
<keyword evidence="2" id="KW-0012">Acyltransferase</keyword>
<dbReference type="Proteomes" id="UP000298170">
    <property type="component" value="Unassembled WGS sequence"/>
</dbReference>
<dbReference type="PROSITE" id="PS51186">
    <property type="entry name" value="GNAT"/>
    <property type="match status" value="1"/>
</dbReference>
<feature type="domain" description="N-acetyltransferase" evidence="4">
    <location>
        <begin position="55"/>
        <end position="201"/>
    </location>
</feature>
<dbReference type="InterPro" id="IPR050832">
    <property type="entry name" value="Bact_Acetyltransf"/>
</dbReference>
<name>A0A4R9AHD8_9MICO</name>
<keyword evidence="6" id="KW-1185">Reference proteome</keyword>
<keyword evidence="1 5" id="KW-0808">Transferase</keyword>